<dbReference type="InterPro" id="IPR029044">
    <property type="entry name" value="Nucleotide-diphossugar_trans"/>
</dbReference>
<dbReference type="GO" id="GO:0016197">
    <property type="term" value="P:endosomal transport"/>
    <property type="evidence" value="ECO:0007669"/>
    <property type="project" value="TreeGrafter"/>
</dbReference>
<dbReference type="GO" id="GO:0006888">
    <property type="term" value="P:endoplasmic reticulum to Golgi vesicle-mediated transport"/>
    <property type="evidence" value="ECO:0007669"/>
    <property type="project" value="TreeGrafter"/>
</dbReference>
<dbReference type="eggNOG" id="COG0457">
    <property type="taxonomic scope" value="Bacteria"/>
</dbReference>
<evidence type="ECO:0000256" key="1">
    <source>
        <dbReference type="SAM" id="Coils"/>
    </source>
</evidence>
<keyword evidence="4" id="KW-1185">Reference proteome</keyword>
<dbReference type="GO" id="GO:0005886">
    <property type="term" value="C:plasma membrane"/>
    <property type="evidence" value="ECO:0007669"/>
    <property type="project" value="TreeGrafter"/>
</dbReference>
<feature type="coiled-coil region" evidence="1">
    <location>
        <begin position="504"/>
        <end position="587"/>
    </location>
</feature>
<dbReference type="AlphaFoldDB" id="B1WP81"/>
<keyword evidence="1" id="KW-0175">Coiled coil</keyword>
<dbReference type="InterPro" id="IPR053202">
    <property type="entry name" value="EGF_Rcpt_Signaling_Reg"/>
</dbReference>
<dbReference type="eggNOG" id="COG0845">
    <property type="taxonomic scope" value="Bacteria"/>
</dbReference>
<proteinExistence type="predicted"/>
<dbReference type="EMBL" id="CP000806">
    <property type="protein sequence ID" value="ACB49863.1"/>
    <property type="molecule type" value="Genomic_DNA"/>
</dbReference>
<accession>B1WP81</accession>
<dbReference type="HOGENOM" id="CLU_448856_0_0_3"/>
<dbReference type="Gene3D" id="3.40.50.150">
    <property type="entry name" value="Vaccinia Virus protein VP39"/>
    <property type="match status" value="1"/>
</dbReference>
<evidence type="ECO:0000313" key="4">
    <source>
        <dbReference type="Proteomes" id="UP000001203"/>
    </source>
</evidence>
<dbReference type="STRING" id="43989.cce_0512"/>
<dbReference type="RefSeq" id="WP_009546594.1">
    <property type="nucleotide sequence ID" value="NC_010546.1"/>
</dbReference>
<dbReference type="Proteomes" id="UP000001203">
    <property type="component" value="Chromosome circular"/>
</dbReference>
<dbReference type="NCBIfam" id="TIGR01444">
    <property type="entry name" value="fkbM_fam"/>
    <property type="match status" value="1"/>
</dbReference>
<organism evidence="3 4">
    <name type="scientific">Crocosphaera subtropica (strain ATCC 51142 / BH68)</name>
    <name type="common">Cyanothece sp. (strain ATCC 51142)</name>
    <dbReference type="NCBI Taxonomy" id="43989"/>
    <lineage>
        <taxon>Bacteria</taxon>
        <taxon>Bacillati</taxon>
        <taxon>Cyanobacteriota</taxon>
        <taxon>Cyanophyceae</taxon>
        <taxon>Oscillatoriophycideae</taxon>
        <taxon>Chroococcales</taxon>
        <taxon>Aphanothecaceae</taxon>
        <taxon>Crocosphaera</taxon>
        <taxon>Crocosphaera subtropica</taxon>
    </lineage>
</organism>
<dbReference type="InterPro" id="IPR006342">
    <property type="entry name" value="FkbM_mtfrase"/>
</dbReference>
<dbReference type="Pfam" id="PF05050">
    <property type="entry name" value="Methyltransf_21"/>
    <property type="match status" value="1"/>
</dbReference>
<dbReference type="KEGG" id="cyt:cce_0512"/>
<dbReference type="InterPro" id="IPR029063">
    <property type="entry name" value="SAM-dependent_MTases_sf"/>
</dbReference>
<dbReference type="SUPFAM" id="SSF53448">
    <property type="entry name" value="Nucleotide-diphospho-sugar transferases"/>
    <property type="match status" value="1"/>
</dbReference>
<evidence type="ECO:0000313" key="3">
    <source>
        <dbReference type="EMBL" id="ACB49863.1"/>
    </source>
</evidence>
<dbReference type="SUPFAM" id="SSF53335">
    <property type="entry name" value="S-adenosyl-L-methionine-dependent methyltransferases"/>
    <property type="match status" value="1"/>
</dbReference>
<evidence type="ECO:0000259" key="2">
    <source>
        <dbReference type="Pfam" id="PF05050"/>
    </source>
</evidence>
<gene>
    <name evidence="3" type="ordered locus">cce_0512</name>
</gene>
<sequence>MTASYYDRSFALNNLDLKLKEYLDFGRGFFIEAGGNDGIAQSNTLYFEKHWKWKGILIEPIPELAEKCKINRPNCIVENCALVPFDYDKSDIDMYYCNLVSMVKGAQKTEEAELQHIQRGCEVQQIKSYELKVPARTLTSILDQYGVKNIDLLSLDVEGFELNALKGLDFERYQPNFLLIEARFRQEIDDFLAPLYEPIANLSHHDVLYKSKKKIKEENNFQLYTPVVFIIFKRPDVTQAVFNKIAQAKPPKLLVIADGPRSTEEAHLCEETRSIINQVDWECEVLTNYSDNNLGCKKRVSSGLDWVFSEVEEAIILEDDCLPSISFFQFCQTLLNYYRNDERIWLISGNNFQGGQIRTDYSYYFSRYPHNWGWATWRRAWKHFDLEMKFWTQCKELKLLETIFEDPYEQDYWLDILEKTHNNLIDSWAYIWGYTCWINNGLTILPEVNLVSNIGFGEDATHTKDINNPLANISVSNIINIEHPPYLCRHLEADAYSFNHIFGGQQMKQLIKQLQEELNQAHNTIQKLSEENSQTKTQLQNRQTELEQNDIKIKQTQNQLILINSQLQQMQTQLQQAQAQIIAMESSKFWKLRTQWLKLKKKLRLSVK</sequence>
<feature type="domain" description="Methyltransferase FkbM" evidence="2">
    <location>
        <begin position="33"/>
        <end position="187"/>
    </location>
</feature>
<dbReference type="GO" id="GO:0005737">
    <property type="term" value="C:cytoplasm"/>
    <property type="evidence" value="ECO:0007669"/>
    <property type="project" value="GOC"/>
</dbReference>
<protein>
    <recommendedName>
        <fullName evidence="2">Methyltransferase FkbM domain-containing protein</fullName>
    </recommendedName>
</protein>
<reference evidence="3 4" key="1">
    <citation type="journal article" date="2008" name="Proc. Natl. Acad. Sci. U.S.A.">
        <title>The genome of Cyanothece 51142, a unicellular diazotrophic cyanobacterium important in the marine nitrogen cycle.</title>
        <authorList>
            <person name="Welsh E.A."/>
            <person name="Liberton M."/>
            <person name="Stoeckel J."/>
            <person name="Loh T."/>
            <person name="Elvitigala T."/>
            <person name="Wang C."/>
            <person name="Wollam A."/>
            <person name="Fulton R.S."/>
            <person name="Clifton S.W."/>
            <person name="Jacobs J.M."/>
            <person name="Aurora R."/>
            <person name="Ghosh B.K."/>
            <person name="Sherman L.A."/>
            <person name="Smith R.D."/>
            <person name="Wilson R.K."/>
            <person name="Pakrasi H.B."/>
        </authorList>
    </citation>
    <scope>NUCLEOTIDE SEQUENCE [LARGE SCALE GENOMIC DNA]</scope>
    <source>
        <strain evidence="4">ATCC 51142 / BH68</strain>
    </source>
</reference>
<dbReference type="eggNOG" id="COG1216">
    <property type="taxonomic scope" value="Bacteria"/>
</dbReference>
<dbReference type="OrthoDB" id="5180856at2"/>
<dbReference type="PANTHER" id="PTHR34009">
    <property type="entry name" value="PROTEIN STAR"/>
    <property type="match status" value="1"/>
</dbReference>
<name>B1WP81_CROS5</name>
<dbReference type="PANTHER" id="PTHR34009:SF2">
    <property type="entry name" value="PROTEIN STAR"/>
    <property type="match status" value="1"/>
</dbReference>
<dbReference type="Gene3D" id="3.90.550.10">
    <property type="entry name" value="Spore Coat Polysaccharide Biosynthesis Protein SpsA, Chain A"/>
    <property type="match status" value="1"/>
</dbReference>